<dbReference type="RefSeq" id="WP_015497499.1">
    <property type="nucleotide sequence ID" value="NC_020908.1"/>
</dbReference>
<keyword evidence="2 6" id="KW-0067">ATP-binding</keyword>
<dbReference type="EMBL" id="CP003742">
    <property type="protein sequence ID" value="AGI74579.1"/>
    <property type="molecule type" value="Genomic_DNA"/>
</dbReference>
<dbReference type="eggNOG" id="COG0542">
    <property type="taxonomic scope" value="Bacteria"/>
</dbReference>
<accession>M9RPQ1</accession>
<dbReference type="InterPro" id="IPR003593">
    <property type="entry name" value="AAA+_ATPase"/>
</dbReference>
<dbReference type="SMART" id="SM00382">
    <property type="entry name" value="AAA"/>
    <property type="match status" value="1"/>
</dbReference>
<dbReference type="Pfam" id="PF07724">
    <property type="entry name" value="AAA_2"/>
    <property type="match status" value="1"/>
</dbReference>
<dbReference type="GO" id="GO:0005524">
    <property type="term" value="F:ATP binding"/>
    <property type="evidence" value="ECO:0007669"/>
    <property type="project" value="UniProtKB-KW"/>
</dbReference>
<evidence type="ECO:0000256" key="2">
    <source>
        <dbReference type="ARBA" id="ARBA00022840"/>
    </source>
</evidence>
<dbReference type="STRING" id="391616.OA238_c47400"/>
<protein>
    <submittedName>
        <fullName evidence="6">ATP-dependent protease ATP-binding subunit-like protein</fullName>
    </submittedName>
</protein>
<dbReference type="AlphaFoldDB" id="M9RPQ1"/>
<dbReference type="HOGENOM" id="CLU_005070_9_1_5"/>
<dbReference type="Pfam" id="PF10431">
    <property type="entry name" value="ClpB_D2-small"/>
    <property type="match status" value="1"/>
</dbReference>
<dbReference type="GO" id="GO:0016887">
    <property type="term" value="F:ATP hydrolysis activity"/>
    <property type="evidence" value="ECO:0007669"/>
    <property type="project" value="InterPro"/>
</dbReference>
<evidence type="ECO:0000256" key="3">
    <source>
        <dbReference type="ARBA" id="ARBA00023186"/>
    </source>
</evidence>
<dbReference type="GO" id="GO:0008233">
    <property type="term" value="F:peptidase activity"/>
    <property type="evidence" value="ECO:0007669"/>
    <property type="project" value="UniProtKB-KW"/>
</dbReference>
<dbReference type="InterPro" id="IPR050130">
    <property type="entry name" value="ClpA_ClpB"/>
</dbReference>
<dbReference type="GO" id="GO:0034605">
    <property type="term" value="P:cellular response to heat"/>
    <property type="evidence" value="ECO:0007669"/>
    <property type="project" value="TreeGrafter"/>
</dbReference>
<proteinExistence type="predicted"/>
<dbReference type="InterPro" id="IPR003959">
    <property type="entry name" value="ATPase_AAA_core"/>
</dbReference>
<dbReference type="PANTHER" id="PTHR11638">
    <property type="entry name" value="ATP-DEPENDENT CLP PROTEASE"/>
    <property type="match status" value="1"/>
</dbReference>
<evidence type="ECO:0000256" key="1">
    <source>
        <dbReference type="ARBA" id="ARBA00022741"/>
    </source>
</evidence>
<name>M9RPQ1_9RHOB</name>
<feature type="domain" description="AAA+ ATPase" evidence="4">
    <location>
        <begin position="87"/>
        <end position="235"/>
    </location>
</feature>
<keyword evidence="1" id="KW-0547">Nucleotide-binding</keyword>
<sequence>MPYLTDKIQSTQRDERAKRALEAENRSPSNSNASVNAVGLSNARFKLDLGEIETGLRDHIIGQDAAIEVLMQHMKTICVDIGDARKPLASILFTGPTGVGKTEMVRLLARGIYGDADAVCRIDMNTLAQEHYSAALTGAPPGYVGSKEGTTILNQDKIEGTRNLPGIVLFDELEKASNEVVMALLNVLDNGMLTVASGEKTISFRNAIIFMTSNLGAEELNEFRSRKAKLLDAFRPKKDSESKHVMMDCLLKRFPPEFINRIDCIETFNWIDGKQIPEILAVEVEKLNTRLAKHGYRLELEPDVEKFLAQQGFDERFGARELRRTIRKHLEFPLADFLLSIENDSDIGVEAAVLLANLDQNKIIFERKHT</sequence>
<keyword evidence="3" id="KW-0143">Chaperone</keyword>
<dbReference type="InterPro" id="IPR019489">
    <property type="entry name" value="Clp_ATPase_C"/>
</dbReference>
<dbReference type="SUPFAM" id="SSF52540">
    <property type="entry name" value="P-loop containing nucleoside triphosphate hydrolases"/>
    <property type="match status" value="1"/>
</dbReference>
<reference evidence="6 7" key="1">
    <citation type="journal article" date="2013" name="PLoS ONE">
        <title>Poles Apart: Arctic and Antarctic Octadecabacter strains Share High Genome Plasticity and a New Type of Xanthorhodopsin.</title>
        <authorList>
            <person name="Vollmers J."/>
            <person name="Voget S."/>
            <person name="Dietrich S."/>
            <person name="Gollnow K."/>
            <person name="Smits M."/>
            <person name="Meyer K."/>
            <person name="Brinkhoff T."/>
            <person name="Simon M."/>
            <person name="Daniel R."/>
        </authorList>
    </citation>
    <scope>NUCLEOTIDE SEQUENCE [LARGE SCALE GENOMIC DNA]</scope>
    <source>
        <strain evidence="6 7">238</strain>
    </source>
</reference>
<keyword evidence="6" id="KW-0378">Hydrolase</keyword>
<dbReference type="PANTHER" id="PTHR11638:SF18">
    <property type="entry name" value="HEAT SHOCK PROTEIN 104"/>
    <property type="match status" value="1"/>
</dbReference>
<dbReference type="InterPro" id="IPR001270">
    <property type="entry name" value="ClpA/B"/>
</dbReference>
<evidence type="ECO:0000259" key="4">
    <source>
        <dbReference type="SMART" id="SM00382"/>
    </source>
</evidence>
<dbReference type="Gene3D" id="3.40.50.300">
    <property type="entry name" value="P-loop containing nucleotide triphosphate hydrolases"/>
    <property type="match status" value="1"/>
</dbReference>
<dbReference type="KEGG" id="oar:OA238_c47400"/>
<dbReference type="InterPro" id="IPR027417">
    <property type="entry name" value="P-loop_NTPase"/>
</dbReference>
<keyword evidence="6" id="KW-0645">Protease</keyword>
<dbReference type="SMART" id="SM01086">
    <property type="entry name" value="ClpB_D2-small"/>
    <property type="match status" value="1"/>
</dbReference>
<evidence type="ECO:0000313" key="7">
    <source>
        <dbReference type="Proteomes" id="UP000004688"/>
    </source>
</evidence>
<dbReference type="Gene3D" id="1.10.8.60">
    <property type="match status" value="1"/>
</dbReference>
<keyword evidence="7" id="KW-1185">Reference proteome</keyword>
<feature type="domain" description="Clp ATPase C-terminal" evidence="5">
    <location>
        <begin position="271"/>
        <end position="365"/>
    </location>
</feature>
<evidence type="ECO:0000313" key="6">
    <source>
        <dbReference type="EMBL" id="AGI74579.1"/>
    </source>
</evidence>
<gene>
    <name evidence="6" type="ORF">OA238_c47400</name>
</gene>
<dbReference type="PRINTS" id="PR00300">
    <property type="entry name" value="CLPPROTEASEA"/>
</dbReference>
<dbReference type="CDD" id="cd19499">
    <property type="entry name" value="RecA-like_ClpB_Hsp104-like"/>
    <property type="match status" value="1"/>
</dbReference>
<dbReference type="GO" id="GO:0006508">
    <property type="term" value="P:proteolysis"/>
    <property type="evidence" value="ECO:0007669"/>
    <property type="project" value="UniProtKB-KW"/>
</dbReference>
<organism evidence="6 7">
    <name type="scientific">Octadecabacter arcticus 238</name>
    <dbReference type="NCBI Taxonomy" id="391616"/>
    <lineage>
        <taxon>Bacteria</taxon>
        <taxon>Pseudomonadati</taxon>
        <taxon>Pseudomonadota</taxon>
        <taxon>Alphaproteobacteria</taxon>
        <taxon>Rhodobacterales</taxon>
        <taxon>Roseobacteraceae</taxon>
        <taxon>Octadecabacter</taxon>
    </lineage>
</organism>
<dbReference type="GO" id="GO:0005737">
    <property type="term" value="C:cytoplasm"/>
    <property type="evidence" value="ECO:0007669"/>
    <property type="project" value="TreeGrafter"/>
</dbReference>
<evidence type="ECO:0000259" key="5">
    <source>
        <dbReference type="SMART" id="SM01086"/>
    </source>
</evidence>
<dbReference type="Proteomes" id="UP000004688">
    <property type="component" value="Chromosome"/>
</dbReference>